<feature type="binding site" evidence="17">
    <location>
        <position position="379"/>
    </location>
    <ligand>
        <name>(6S)-NADPHX</name>
        <dbReference type="ChEBI" id="CHEBI:64076"/>
    </ligand>
</feature>
<feature type="binding site" evidence="17">
    <location>
        <begin position="415"/>
        <end position="419"/>
    </location>
    <ligand>
        <name>AMP</name>
        <dbReference type="ChEBI" id="CHEBI:456215"/>
    </ligand>
</feature>
<dbReference type="InterPro" id="IPR030677">
    <property type="entry name" value="Nnr"/>
</dbReference>
<feature type="binding site" evidence="18">
    <location>
        <position position="124"/>
    </location>
    <ligand>
        <name>K(+)</name>
        <dbReference type="ChEBI" id="CHEBI:29103"/>
    </ligand>
</feature>
<accession>A0AAE3R3U0</accession>
<evidence type="ECO:0000259" key="21">
    <source>
        <dbReference type="PROSITE" id="PS51385"/>
    </source>
</evidence>
<dbReference type="SUPFAM" id="SSF53613">
    <property type="entry name" value="Ribokinase-like"/>
    <property type="match status" value="1"/>
</dbReference>
<evidence type="ECO:0000313" key="22">
    <source>
        <dbReference type="EMBL" id="MDJ1500363.1"/>
    </source>
</evidence>
<evidence type="ECO:0000256" key="8">
    <source>
        <dbReference type="ARBA" id="ARBA00022857"/>
    </source>
</evidence>
<dbReference type="Pfam" id="PF01256">
    <property type="entry name" value="Carb_kinase"/>
    <property type="match status" value="1"/>
</dbReference>
<feature type="binding site" evidence="18">
    <location>
        <position position="159"/>
    </location>
    <ligand>
        <name>K(+)</name>
        <dbReference type="ChEBI" id="CHEBI:29103"/>
    </ligand>
</feature>
<evidence type="ECO:0000256" key="9">
    <source>
        <dbReference type="ARBA" id="ARBA00022958"/>
    </source>
</evidence>
<dbReference type="Proteomes" id="UP001232063">
    <property type="component" value="Unassembled WGS sequence"/>
</dbReference>
<evidence type="ECO:0000256" key="3">
    <source>
        <dbReference type="ARBA" id="ARBA00006001"/>
    </source>
</evidence>
<evidence type="ECO:0000256" key="11">
    <source>
        <dbReference type="ARBA" id="ARBA00023235"/>
    </source>
</evidence>
<comment type="function">
    <text evidence="14 19">Bifunctional enzyme that catalyzes the epimerization of the S- and R-forms of NAD(P)HX and the dehydration of the S-form of NAD(P)HX at the expense of ADP, which is converted to AMP. This allows the repair of both epimers of NAD(P)HX, a damaged form of NAD(P)H that is a result of enzymatic or heat-dependent hydration.</text>
</comment>
<dbReference type="EMBL" id="JASJOU010000002">
    <property type="protein sequence ID" value="MDJ1500363.1"/>
    <property type="molecule type" value="Genomic_DNA"/>
</dbReference>
<dbReference type="GO" id="GO:0046872">
    <property type="term" value="F:metal ion binding"/>
    <property type="evidence" value="ECO:0007669"/>
    <property type="project" value="UniProtKB-UniRule"/>
</dbReference>
<proteinExistence type="inferred from homology"/>
<dbReference type="AlphaFoldDB" id="A0AAE3R3U0"/>
<dbReference type="PROSITE" id="PS51383">
    <property type="entry name" value="YJEF_C_3"/>
    <property type="match status" value="1"/>
</dbReference>
<comment type="catalytic activity">
    <reaction evidence="16 17 19">
        <text>(6S)-NADPHX + ADP = AMP + phosphate + NADPH + H(+)</text>
        <dbReference type="Rhea" id="RHEA:32235"/>
        <dbReference type="ChEBI" id="CHEBI:15378"/>
        <dbReference type="ChEBI" id="CHEBI:43474"/>
        <dbReference type="ChEBI" id="CHEBI:57783"/>
        <dbReference type="ChEBI" id="CHEBI:64076"/>
        <dbReference type="ChEBI" id="CHEBI:456215"/>
        <dbReference type="ChEBI" id="CHEBI:456216"/>
        <dbReference type="EC" id="4.2.1.136"/>
    </reaction>
</comment>
<evidence type="ECO:0000256" key="6">
    <source>
        <dbReference type="ARBA" id="ARBA00022741"/>
    </source>
</evidence>
<dbReference type="InterPro" id="IPR004443">
    <property type="entry name" value="YjeF_N_dom"/>
</dbReference>
<keyword evidence="13" id="KW-0511">Multifunctional enzyme</keyword>
<feature type="domain" description="YjeF C-terminal" evidence="20">
    <location>
        <begin position="225"/>
        <end position="504"/>
    </location>
</feature>
<comment type="similarity">
    <text evidence="4 19">In the C-terminal section; belongs to the NnrD/CARKD family.</text>
</comment>
<keyword evidence="9 18" id="KW-0630">Potassium</keyword>
<gene>
    <name evidence="17" type="primary">nnrD</name>
    <name evidence="18" type="synonym">nnrE</name>
    <name evidence="22" type="ORF">QNI22_06895</name>
</gene>
<evidence type="ECO:0000256" key="1">
    <source>
        <dbReference type="ARBA" id="ARBA00000013"/>
    </source>
</evidence>
<evidence type="ECO:0000256" key="13">
    <source>
        <dbReference type="ARBA" id="ARBA00023268"/>
    </source>
</evidence>
<evidence type="ECO:0000256" key="14">
    <source>
        <dbReference type="ARBA" id="ARBA00025153"/>
    </source>
</evidence>
<comment type="catalytic activity">
    <reaction evidence="1 18 19">
        <text>(6R)-NADHX = (6S)-NADHX</text>
        <dbReference type="Rhea" id="RHEA:32215"/>
        <dbReference type="ChEBI" id="CHEBI:64074"/>
        <dbReference type="ChEBI" id="CHEBI:64075"/>
        <dbReference type="EC" id="5.1.99.6"/>
    </reaction>
</comment>
<dbReference type="GO" id="GO:0052856">
    <property type="term" value="F:NAD(P)HX epimerase activity"/>
    <property type="evidence" value="ECO:0007669"/>
    <property type="project" value="UniProtKB-UniRule"/>
</dbReference>
<dbReference type="HAMAP" id="MF_01966">
    <property type="entry name" value="NADHX_epimerase"/>
    <property type="match status" value="1"/>
</dbReference>
<feature type="binding site" evidence="17">
    <location>
        <position position="325"/>
    </location>
    <ligand>
        <name>(6S)-NADPHX</name>
        <dbReference type="ChEBI" id="CHEBI:64076"/>
    </ligand>
</feature>
<feature type="binding site" evidence="18">
    <location>
        <position position="58"/>
    </location>
    <ligand>
        <name>K(+)</name>
        <dbReference type="ChEBI" id="CHEBI:29103"/>
    </ligand>
</feature>
<dbReference type="NCBIfam" id="TIGR00197">
    <property type="entry name" value="yjeF_nterm"/>
    <property type="match status" value="1"/>
</dbReference>
<protein>
    <recommendedName>
        <fullName evidence="19">Bifunctional NAD(P)H-hydrate repair enzyme</fullName>
    </recommendedName>
    <alternativeName>
        <fullName evidence="19">Nicotinamide nucleotide repair protein</fullName>
    </alternativeName>
    <domain>
        <recommendedName>
            <fullName evidence="19">ADP-dependent (S)-NAD(P)H-hydrate dehydratase</fullName>
            <ecNumber evidence="19">4.2.1.136</ecNumber>
        </recommendedName>
        <alternativeName>
            <fullName evidence="19">ADP-dependent NAD(P)HX dehydratase</fullName>
        </alternativeName>
    </domain>
    <domain>
        <recommendedName>
            <fullName evidence="19">NAD(P)H-hydrate epimerase</fullName>
            <ecNumber evidence="19">5.1.99.6</ecNumber>
        </recommendedName>
    </domain>
</protein>
<evidence type="ECO:0000256" key="7">
    <source>
        <dbReference type="ARBA" id="ARBA00022840"/>
    </source>
</evidence>
<comment type="catalytic activity">
    <reaction evidence="2 18 19">
        <text>(6R)-NADPHX = (6S)-NADPHX</text>
        <dbReference type="Rhea" id="RHEA:32227"/>
        <dbReference type="ChEBI" id="CHEBI:64076"/>
        <dbReference type="ChEBI" id="CHEBI:64077"/>
        <dbReference type="EC" id="5.1.99.6"/>
    </reaction>
</comment>
<feature type="binding site" evidence="18">
    <location>
        <begin position="57"/>
        <end position="61"/>
    </location>
    <ligand>
        <name>(6S)-NADPHX</name>
        <dbReference type="ChEBI" id="CHEBI:64076"/>
    </ligand>
</feature>
<feature type="binding site" evidence="18">
    <location>
        <position position="156"/>
    </location>
    <ligand>
        <name>(6S)-NADPHX</name>
        <dbReference type="ChEBI" id="CHEBI:64076"/>
    </ligand>
</feature>
<comment type="similarity">
    <text evidence="3 19">In the N-terminal section; belongs to the NnrE/AIBP family.</text>
</comment>
<keyword evidence="8 17" id="KW-0521">NADP</keyword>
<comment type="function">
    <text evidence="17">Catalyzes the dehydration of the S-form of NAD(P)HX at the expense of ADP, which is converted to AMP. Together with NAD(P)HX epimerase, which catalyzes the epimerization of the S- and R-forms, the enzyme allows the repair of both epimers of NAD(P)HX, a damaged form of NAD(P)H that is a result of enzymatic or heat-dependent hydration.</text>
</comment>
<dbReference type="Gene3D" id="3.40.50.10260">
    <property type="entry name" value="YjeF N-terminal domain"/>
    <property type="match status" value="1"/>
</dbReference>
<dbReference type="CDD" id="cd01171">
    <property type="entry name" value="YXKO-related"/>
    <property type="match status" value="1"/>
</dbReference>
<keyword evidence="10 17" id="KW-0520">NAD</keyword>
<keyword evidence="5 18" id="KW-0479">Metal-binding</keyword>
<evidence type="ECO:0000256" key="16">
    <source>
        <dbReference type="ARBA" id="ARBA00049209"/>
    </source>
</evidence>
<dbReference type="InterPro" id="IPR000631">
    <property type="entry name" value="CARKD"/>
</dbReference>
<dbReference type="GO" id="GO:0110051">
    <property type="term" value="P:metabolite repair"/>
    <property type="evidence" value="ECO:0007669"/>
    <property type="project" value="TreeGrafter"/>
</dbReference>
<feature type="domain" description="YjeF N-terminal" evidence="21">
    <location>
        <begin position="9"/>
        <end position="214"/>
    </location>
</feature>
<dbReference type="RefSeq" id="WP_314509896.1">
    <property type="nucleotide sequence ID" value="NZ_JASJOU010000002.1"/>
</dbReference>
<keyword evidence="23" id="KW-1185">Reference proteome</keyword>
<comment type="similarity">
    <text evidence="17">Belongs to the NnrD/CARKD family.</text>
</comment>
<evidence type="ECO:0000259" key="20">
    <source>
        <dbReference type="PROSITE" id="PS51383"/>
    </source>
</evidence>
<dbReference type="PIRSF" id="PIRSF017184">
    <property type="entry name" value="Nnr"/>
    <property type="match status" value="1"/>
</dbReference>
<evidence type="ECO:0000256" key="5">
    <source>
        <dbReference type="ARBA" id="ARBA00022723"/>
    </source>
</evidence>
<feature type="binding site" evidence="17">
    <location>
        <position position="259"/>
    </location>
    <ligand>
        <name>(6S)-NADPHX</name>
        <dbReference type="ChEBI" id="CHEBI:64076"/>
    </ligand>
</feature>
<dbReference type="InterPro" id="IPR036652">
    <property type="entry name" value="YjeF_N_dom_sf"/>
</dbReference>
<comment type="caution">
    <text evidence="22">The sequence shown here is derived from an EMBL/GenBank/DDBJ whole genome shotgun (WGS) entry which is preliminary data.</text>
</comment>
<comment type="cofactor">
    <cofactor evidence="18 19">
        <name>K(+)</name>
        <dbReference type="ChEBI" id="CHEBI:29103"/>
    </cofactor>
    <text evidence="18 19">Binds 1 potassium ion per subunit.</text>
</comment>
<evidence type="ECO:0000256" key="15">
    <source>
        <dbReference type="ARBA" id="ARBA00048238"/>
    </source>
</evidence>
<sequence length="512" mass="55846">MKIVSATQIREIDEYTINHEPVTSIDLMERAATAFSSWFMQHYSNIKRIKIVCGPGNNGGDGLVIARILYSYGYKVEVYTILPTAKTSKDFDINLQRLSSLISEQRITPNSKLPQFHTEDILIDALFGSGLNRPLAGLAADIVQAMNQAKTIIAVDIPSGLFTDTNNSKEDVIIKATQTIAFQLPKLAFMLPQNADFIGDWHLVDIGLHPTAIAQASTNYFYTHTRKAITYLKKRSKFSHKGTNGHALLIAGSYGMMGAAILSARACLRSGVGKLTLHAPKHANDLVQSNIPEALFSADDNKYLSTTEWTEDQLKSYSAIGLGPGLSIDTKILSLIHSIIEHGSSIPLIIDADGINNLSTPEGRDLLDKLPENTIITPHPKEFQKLLNRSWQNDYEKLDLLREFSVKYQVIVCLKGAHTAVALPDGSIHFNSTGNPGMATGGSGDVLTGIITALLAQKYNPAHAAIFGVYLHGLAGDIAVKEKSIYSMVASDLTDNLPKAFLEITALQTQNS</sequence>
<dbReference type="GO" id="GO:0005524">
    <property type="term" value="F:ATP binding"/>
    <property type="evidence" value="ECO:0007669"/>
    <property type="project" value="UniProtKB-UniRule"/>
</dbReference>
<keyword evidence="12 17" id="KW-0456">Lyase</keyword>
<keyword evidence="11 18" id="KW-0413">Isomerase</keyword>
<organism evidence="22 23">
    <name type="scientific">Xanthocytophaga agilis</name>
    <dbReference type="NCBI Taxonomy" id="3048010"/>
    <lineage>
        <taxon>Bacteria</taxon>
        <taxon>Pseudomonadati</taxon>
        <taxon>Bacteroidota</taxon>
        <taxon>Cytophagia</taxon>
        <taxon>Cytophagales</taxon>
        <taxon>Rhodocytophagaceae</taxon>
        <taxon>Xanthocytophaga</taxon>
    </lineage>
</organism>
<feature type="binding site" evidence="17">
    <location>
        <position position="444"/>
    </location>
    <ligand>
        <name>AMP</name>
        <dbReference type="ChEBI" id="CHEBI:456215"/>
    </ligand>
</feature>
<dbReference type="EC" id="5.1.99.6" evidence="19"/>
<dbReference type="HAMAP" id="MF_01965">
    <property type="entry name" value="NADHX_dehydratase"/>
    <property type="match status" value="1"/>
</dbReference>
<comment type="function">
    <text evidence="18">Catalyzes the epimerization of the S- and R-forms of NAD(P)HX, a damaged form of NAD(P)H that is a result of enzymatic or heat-dependent hydration. This is a prerequisite for the S-specific NAD(P)H-hydrate dehydratase to allow the repair of both epimers of NAD(P)HX.</text>
</comment>
<comment type="similarity">
    <text evidence="18">Belongs to the NnrE/AIBP family.</text>
</comment>
<evidence type="ECO:0000256" key="17">
    <source>
        <dbReference type="HAMAP-Rule" id="MF_01965"/>
    </source>
</evidence>
<dbReference type="PROSITE" id="PS01050">
    <property type="entry name" value="YJEF_C_2"/>
    <property type="match status" value="1"/>
</dbReference>
<dbReference type="InterPro" id="IPR029056">
    <property type="entry name" value="Ribokinase-like"/>
</dbReference>
<evidence type="ECO:0000313" key="23">
    <source>
        <dbReference type="Proteomes" id="UP001232063"/>
    </source>
</evidence>
<evidence type="ECO:0000256" key="12">
    <source>
        <dbReference type="ARBA" id="ARBA00023239"/>
    </source>
</evidence>
<feature type="binding site" evidence="18">
    <location>
        <begin position="128"/>
        <end position="134"/>
    </location>
    <ligand>
        <name>(6S)-NADPHX</name>
        <dbReference type="ChEBI" id="CHEBI:64076"/>
    </ligand>
</feature>
<comment type="subunit">
    <text evidence="17">Homotetramer.</text>
</comment>
<dbReference type="PANTHER" id="PTHR12592:SF0">
    <property type="entry name" value="ATP-DEPENDENT (S)-NAD(P)H-HYDRATE DEHYDRATASE"/>
    <property type="match status" value="1"/>
</dbReference>
<evidence type="ECO:0000256" key="10">
    <source>
        <dbReference type="ARBA" id="ARBA00023027"/>
    </source>
</evidence>
<dbReference type="PROSITE" id="PS51385">
    <property type="entry name" value="YJEF_N"/>
    <property type="match status" value="1"/>
</dbReference>
<evidence type="ECO:0000256" key="4">
    <source>
        <dbReference type="ARBA" id="ARBA00009524"/>
    </source>
</evidence>
<evidence type="ECO:0000256" key="2">
    <source>
        <dbReference type="ARBA" id="ARBA00000909"/>
    </source>
</evidence>
<evidence type="ECO:0000256" key="19">
    <source>
        <dbReference type="PIRNR" id="PIRNR017184"/>
    </source>
</evidence>
<comment type="catalytic activity">
    <reaction evidence="15 17 19">
        <text>(6S)-NADHX + ADP = AMP + phosphate + NADH + H(+)</text>
        <dbReference type="Rhea" id="RHEA:32223"/>
        <dbReference type="ChEBI" id="CHEBI:15378"/>
        <dbReference type="ChEBI" id="CHEBI:43474"/>
        <dbReference type="ChEBI" id="CHEBI:57945"/>
        <dbReference type="ChEBI" id="CHEBI:64074"/>
        <dbReference type="ChEBI" id="CHEBI:456215"/>
        <dbReference type="ChEBI" id="CHEBI:456216"/>
        <dbReference type="EC" id="4.2.1.136"/>
    </reaction>
</comment>
<dbReference type="GO" id="GO:0052855">
    <property type="term" value="F:ADP-dependent NAD(P)H-hydrate dehydratase activity"/>
    <property type="evidence" value="ECO:0007669"/>
    <property type="project" value="UniProtKB-UniRule"/>
</dbReference>
<evidence type="ECO:0000256" key="18">
    <source>
        <dbReference type="HAMAP-Rule" id="MF_01966"/>
    </source>
</evidence>
<dbReference type="InterPro" id="IPR017953">
    <property type="entry name" value="Carbohydrate_kinase_pred_CS"/>
</dbReference>
<dbReference type="Gene3D" id="3.40.1190.20">
    <property type="match status" value="1"/>
</dbReference>
<keyword evidence="6 17" id="KW-0547">Nucleotide-binding</keyword>
<dbReference type="Pfam" id="PF03853">
    <property type="entry name" value="YjeF_N"/>
    <property type="match status" value="1"/>
</dbReference>
<keyword evidence="7 17" id="KW-0067">ATP-binding</keyword>
<comment type="cofactor">
    <cofactor evidence="17">
        <name>Mg(2+)</name>
        <dbReference type="ChEBI" id="CHEBI:18420"/>
    </cofactor>
</comment>
<dbReference type="PANTHER" id="PTHR12592">
    <property type="entry name" value="ATP-DEPENDENT (S)-NAD(P)H-HYDRATE DEHYDRATASE FAMILY MEMBER"/>
    <property type="match status" value="1"/>
</dbReference>
<feature type="binding site" evidence="17">
    <location>
        <position position="445"/>
    </location>
    <ligand>
        <name>(6S)-NADPHX</name>
        <dbReference type="ChEBI" id="CHEBI:64076"/>
    </ligand>
</feature>
<dbReference type="SUPFAM" id="SSF64153">
    <property type="entry name" value="YjeF N-terminal domain-like"/>
    <property type="match status" value="1"/>
</dbReference>
<comment type="caution">
    <text evidence="18">Lacks conserved residue(s) required for the propagation of feature annotation.</text>
</comment>
<dbReference type="NCBIfam" id="TIGR00196">
    <property type="entry name" value="yjeF_cterm"/>
    <property type="match status" value="1"/>
</dbReference>
<reference evidence="22" key="1">
    <citation type="submission" date="2023-05" db="EMBL/GenBank/DDBJ databases">
        <authorList>
            <person name="Zhang X."/>
        </authorList>
    </citation>
    <scope>NUCLEOTIDE SEQUENCE</scope>
    <source>
        <strain evidence="22">BD1B2-1</strain>
    </source>
</reference>
<dbReference type="GO" id="GO:0046496">
    <property type="term" value="P:nicotinamide nucleotide metabolic process"/>
    <property type="evidence" value="ECO:0007669"/>
    <property type="project" value="UniProtKB-UniRule"/>
</dbReference>
<name>A0AAE3R3U0_9BACT</name>
<dbReference type="EC" id="4.2.1.136" evidence="19"/>